<dbReference type="AlphaFoldDB" id="D8QIZ5"/>
<keyword evidence="6" id="KW-1185">Reference proteome</keyword>
<evidence type="ECO:0000313" key="5">
    <source>
        <dbReference type="EMBL" id="EFI92317.1"/>
    </source>
</evidence>
<accession>D8QIZ5</accession>
<dbReference type="KEGG" id="scm:SCHCO_02518712"/>
<keyword evidence="2" id="KW-0863">Zinc-finger</keyword>
<dbReference type="Proteomes" id="UP000007431">
    <property type="component" value="Unassembled WGS sequence"/>
</dbReference>
<keyword evidence="1" id="KW-0479">Metal-binding</keyword>
<name>D8QIZ5_SCHCM</name>
<dbReference type="InParanoid" id="D8QIZ5"/>
<gene>
    <name evidence="5" type="ORF">SCHCODRAFT_113863</name>
</gene>
<dbReference type="GeneID" id="9597092"/>
<dbReference type="GO" id="GO:0008270">
    <property type="term" value="F:zinc ion binding"/>
    <property type="evidence" value="ECO:0007669"/>
    <property type="project" value="UniProtKB-KW"/>
</dbReference>
<dbReference type="SUPFAM" id="SSF144232">
    <property type="entry name" value="HIT/MYND zinc finger-like"/>
    <property type="match status" value="1"/>
</dbReference>
<feature type="non-terminal residue" evidence="5">
    <location>
        <position position="441"/>
    </location>
</feature>
<dbReference type="RefSeq" id="XP_003027220.1">
    <property type="nucleotide sequence ID" value="XM_003027174.1"/>
</dbReference>
<keyword evidence="3" id="KW-0862">Zinc</keyword>
<organism evidence="6">
    <name type="scientific">Schizophyllum commune (strain H4-8 / FGSC 9210)</name>
    <name type="common">Split gill fungus</name>
    <dbReference type="NCBI Taxonomy" id="578458"/>
    <lineage>
        <taxon>Eukaryota</taxon>
        <taxon>Fungi</taxon>
        <taxon>Dikarya</taxon>
        <taxon>Basidiomycota</taxon>
        <taxon>Agaricomycotina</taxon>
        <taxon>Agaricomycetes</taxon>
        <taxon>Agaricomycetidae</taxon>
        <taxon>Agaricales</taxon>
        <taxon>Schizophyllaceae</taxon>
        <taxon>Schizophyllum</taxon>
    </lineage>
</organism>
<dbReference type="VEuPathDB" id="FungiDB:SCHCODRAFT_02518712"/>
<dbReference type="EMBL" id="GL377313">
    <property type="protein sequence ID" value="EFI92317.1"/>
    <property type="molecule type" value="Genomic_DNA"/>
</dbReference>
<evidence type="ECO:0000256" key="2">
    <source>
        <dbReference type="ARBA" id="ARBA00022771"/>
    </source>
</evidence>
<dbReference type="Gene3D" id="6.10.140.2220">
    <property type="match status" value="1"/>
</dbReference>
<reference evidence="5 6" key="1">
    <citation type="journal article" date="2010" name="Nat. Biotechnol.">
        <title>Genome sequence of the model mushroom Schizophyllum commune.</title>
        <authorList>
            <person name="Ohm R.A."/>
            <person name="de Jong J.F."/>
            <person name="Lugones L.G."/>
            <person name="Aerts A."/>
            <person name="Kothe E."/>
            <person name="Stajich J.E."/>
            <person name="de Vries R.P."/>
            <person name="Record E."/>
            <person name="Levasseur A."/>
            <person name="Baker S.E."/>
            <person name="Bartholomew K.A."/>
            <person name="Coutinho P.M."/>
            <person name="Erdmann S."/>
            <person name="Fowler T.J."/>
            <person name="Gathman A.C."/>
            <person name="Lombard V."/>
            <person name="Henrissat B."/>
            <person name="Knabe N."/>
            <person name="Kuees U."/>
            <person name="Lilly W.W."/>
            <person name="Lindquist E."/>
            <person name="Lucas S."/>
            <person name="Magnuson J.K."/>
            <person name="Piumi F."/>
            <person name="Raudaskoski M."/>
            <person name="Salamov A."/>
            <person name="Schmutz J."/>
            <person name="Schwarze F.W.M.R."/>
            <person name="vanKuyk P.A."/>
            <person name="Horton J.S."/>
            <person name="Grigoriev I.V."/>
            <person name="Woesten H.A.B."/>
        </authorList>
    </citation>
    <scope>NUCLEOTIDE SEQUENCE [LARGE SCALE GENOMIC DNA]</scope>
    <source>
        <strain evidence="6">H4-8 / FGSC 9210</strain>
    </source>
</reference>
<evidence type="ECO:0000256" key="3">
    <source>
        <dbReference type="ARBA" id="ARBA00022833"/>
    </source>
</evidence>
<dbReference type="HOGENOM" id="CLU_621346_0_0_1"/>
<dbReference type="OrthoDB" id="3029214at2759"/>
<dbReference type="Pfam" id="PF01753">
    <property type="entry name" value="zf-MYND"/>
    <property type="match status" value="1"/>
</dbReference>
<evidence type="ECO:0000259" key="4">
    <source>
        <dbReference type="Pfam" id="PF01753"/>
    </source>
</evidence>
<proteinExistence type="predicted"/>
<protein>
    <recommendedName>
        <fullName evidence="4">MYND-type domain-containing protein</fullName>
    </recommendedName>
</protein>
<evidence type="ECO:0000256" key="1">
    <source>
        <dbReference type="ARBA" id="ARBA00022723"/>
    </source>
</evidence>
<sequence>MSAPVSDISLSFLIKRYRLIDPSSGEAATVAAEIKKTLRSPRLFDHLRAVSPTLPNGSRLNFESRSVTLVLRNIHALKDALNLPDNFSEAVTDGVRRIWHHLIPWLDYLHPMHHIGTERLKDIPLDTMSAIFCHLLRMKFVLLDLVVQTPLVYGLLFVLWLRIGDYISSPSARKSIFVCANLLDEAVLKHAVWHSGISPAIVDYKLIDQSPSKAFAGRPATALARFILALCRTAYLKNKLNAIQFFSEPLPPVRTMPHEVMITLVDLLLAMQSLAADPTESPAAMAAKIRSVADGICFAFTSIWKNSEDRRALVWSLRAGVLPLTIALHREQKTLRVTEALRLIAMETVYAEVAREHPEIASEELLESAAVAAVRERLDLARVSYQKTCSFSGCRTTVAGGSGGSIRRCPCLSVYYCYKDCQKLDWPTHRTDHKSDTYGVP</sequence>
<feature type="domain" description="MYND-type" evidence="4">
    <location>
        <begin position="403"/>
        <end position="432"/>
    </location>
</feature>
<evidence type="ECO:0000313" key="6">
    <source>
        <dbReference type="Proteomes" id="UP000007431"/>
    </source>
</evidence>
<dbReference type="InterPro" id="IPR002893">
    <property type="entry name" value="Znf_MYND"/>
</dbReference>